<evidence type="ECO:0000259" key="8">
    <source>
        <dbReference type="Pfam" id="PF00728"/>
    </source>
</evidence>
<dbReference type="Gene3D" id="3.20.20.80">
    <property type="entry name" value="Glycosidases"/>
    <property type="match status" value="1"/>
</dbReference>
<dbReference type="InterPro" id="IPR052764">
    <property type="entry name" value="GH20_Enzymes"/>
</dbReference>
<dbReference type="SUPFAM" id="SSF51445">
    <property type="entry name" value="(Trans)glycosidases"/>
    <property type="match status" value="1"/>
</dbReference>
<dbReference type="OrthoDB" id="428480at2759"/>
<evidence type="ECO:0000256" key="3">
    <source>
        <dbReference type="ARBA" id="ARBA00012663"/>
    </source>
</evidence>
<dbReference type="Pfam" id="PF02838">
    <property type="entry name" value="Glyco_hydro_20b"/>
    <property type="match status" value="1"/>
</dbReference>
<feature type="signal peptide" evidence="7">
    <location>
        <begin position="1"/>
        <end position="15"/>
    </location>
</feature>
<dbReference type="EMBL" id="ML732284">
    <property type="protein sequence ID" value="KAB8071033.1"/>
    <property type="molecule type" value="Genomic_DNA"/>
</dbReference>
<dbReference type="PANTHER" id="PTHR43678:SF1">
    <property type="entry name" value="BETA-N-ACETYLHEXOSAMINIDASE"/>
    <property type="match status" value="1"/>
</dbReference>
<feature type="domain" description="Glycoside hydrolase family 20 catalytic" evidence="8">
    <location>
        <begin position="172"/>
        <end position="478"/>
    </location>
</feature>
<dbReference type="InterPro" id="IPR015882">
    <property type="entry name" value="HEX_bac_N"/>
</dbReference>
<dbReference type="Gene3D" id="3.40.50.1110">
    <property type="entry name" value="SGNH hydrolase"/>
    <property type="match status" value="1"/>
</dbReference>
<accession>A0A5N5WR62</accession>
<dbReference type="InterPro" id="IPR017853">
    <property type="entry name" value="GH"/>
</dbReference>
<evidence type="ECO:0000313" key="11">
    <source>
        <dbReference type="Proteomes" id="UP000326565"/>
    </source>
</evidence>
<dbReference type="GO" id="GO:0004563">
    <property type="term" value="F:beta-N-acetylhexosaminidase activity"/>
    <property type="evidence" value="ECO:0007669"/>
    <property type="project" value="UniProtKB-EC"/>
</dbReference>
<evidence type="ECO:0000256" key="4">
    <source>
        <dbReference type="ARBA" id="ARBA00022801"/>
    </source>
</evidence>
<dbReference type="PANTHER" id="PTHR43678">
    <property type="entry name" value="PUTATIVE (AFU_ORTHOLOGUE AFUA_2G00640)-RELATED"/>
    <property type="match status" value="1"/>
</dbReference>
<gene>
    <name evidence="10" type="ORF">BDV29DRAFT_197656</name>
</gene>
<dbReference type="InterPro" id="IPR001087">
    <property type="entry name" value="GDSL"/>
</dbReference>
<dbReference type="GO" id="GO:0005975">
    <property type="term" value="P:carbohydrate metabolic process"/>
    <property type="evidence" value="ECO:0007669"/>
    <property type="project" value="InterPro"/>
</dbReference>
<evidence type="ECO:0000256" key="1">
    <source>
        <dbReference type="ARBA" id="ARBA00001231"/>
    </source>
</evidence>
<dbReference type="GO" id="GO:0016788">
    <property type="term" value="F:hydrolase activity, acting on ester bonds"/>
    <property type="evidence" value="ECO:0007669"/>
    <property type="project" value="InterPro"/>
</dbReference>
<keyword evidence="7" id="KW-0732">Signal</keyword>
<dbReference type="InterPro" id="IPR025705">
    <property type="entry name" value="Beta_hexosaminidase_sua/sub"/>
</dbReference>
<dbReference type="EC" id="3.2.1.52" evidence="3"/>
<dbReference type="InterPro" id="IPR036514">
    <property type="entry name" value="SGNH_hydro_sf"/>
</dbReference>
<comment type="catalytic activity">
    <reaction evidence="1">
        <text>Hydrolysis of terminal non-reducing N-acetyl-D-hexosamine residues in N-acetyl-beta-D-hexosaminides.</text>
        <dbReference type="EC" id="3.2.1.52"/>
    </reaction>
</comment>
<keyword evidence="4 10" id="KW-0378">Hydrolase</keyword>
<evidence type="ECO:0000259" key="9">
    <source>
        <dbReference type="Pfam" id="PF02838"/>
    </source>
</evidence>
<dbReference type="InterPro" id="IPR029018">
    <property type="entry name" value="Hex-like_dom2"/>
</dbReference>
<dbReference type="Proteomes" id="UP000326565">
    <property type="component" value="Unassembled WGS sequence"/>
</dbReference>
<dbReference type="AlphaFoldDB" id="A0A5N5WR62"/>
<keyword evidence="5" id="KW-0326">Glycosidase</keyword>
<dbReference type="InterPro" id="IPR015883">
    <property type="entry name" value="Glyco_hydro_20_cat"/>
</dbReference>
<evidence type="ECO:0000256" key="7">
    <source>
        <dbReference type="SAM" id="SignalP"/>
    </source>
</evidence>
<comment type="similarity">
    <text evidence="2">Belongs to the glycosyl hydrolase 20 family.</text>
</comment>
<sequence>MRPLILLSLAAVASTLQPLPPVRWTNSGYDHGQFDITNVDRNIYIKNSFASLRDKDGLTLIPPSAFEFANTFRQDLEEITGVTWELCPVDVFPKGQGGIFIDRLDPSQCDLTYENGDLTEEGYELEVQSEHVSIHGSGARGMWWGTRTLLQQLLIAHNHPIPFGRVVDAPSFSTRGFLLDAGRKWYSPSYLKDLCTYASFFKLSEFHYHTSDNYPLTRGHNETWNEVYAQFSLRPESPELQGIVQRPNETLSRADFEGLQHHCAQRGVTVIPEIEAPGHSLFITKWRPELALEHKDLLNLSHPDTIPLVKSIWEEFLPWFQVKEVHIGADEYDSTLADVYIDFVNEMSQFIKAQGGKKIRIWGTYEPSDTRNISKDVIIQHWQYGQSDPVNLAENDYELINSEDWWAYMSLKNDHMPIYPAPYPAFFNNSRVLNFADREGWQWTPALFNPFNISEQPDQKPVMGAIMAAWNDNGPDATTQLESYYAIRNGIPVVASRLWTGNRGPAIDLSTLPASMDLLTSEAVAQNLDRRILRANSGTENLISWTRTGESISSDKVHLGYGSKGMNYELDLDVAGPFILSSNDSILELSPDGSLTFVSDGWEYPLRSILETDGFDEGYPGRIWANQTSSTHEPITVPLRSHITIRTDVIGGSRVWVDEEFAGRFEVLVFGGKNTLLSWSQMAFVAPLEWMEGNIQRLTVNEFNGQHGILLLGVLAVDITLAHPTKNWGPKKFKSLVTFGDSYTDDSRLSYFYAHNASAPPVGWEQPVSNESSTGGYIWGHYVAQSAQITRYNYAVSAAVCSNKITPRTMAPFNVSYPSVLEYEIPAFLADSKYTTPAGQKFLDIPAAETVYAIWIGTNDVGNYAFLTDSQVAGKTLPDYIECVYEALDRVYENGGRYFVLMNLAPLQLTPQYALLERGGAKSVSWWPDKPENQTAISYRMWEQVITVNDVVKYKTPFEVLVKHRWPGARVAVMDMYGLLSDIYYHPEEWFSEAGVNVTGFVKHCDNEGQNCARLPNEEKYMWFDELHPSESTDKFIAEEFVKVVGGESEWATYW</sequence>
<evidence type="ECO:0000256" key="2">
    <source>
        <dbReference type="ARBA" id="ARBA00006285"/>
    </source>
</evidence>
<dbReference type="CDD" id="cd06564">
    <property type="entry name" value="GH20_DspB_LnbB-like"/>
    <property type="match status" value="1"/>
</dbReference>
<evidence type="ECO:0000313" key="10">
    <source>
        <dbReference type="EMBL" id="KAB8071033.1"/>
    </source>
</evidence>
<keyword evidence="11" id="KW-1185">Reference proteome</keyword>
<dbReference type="Gene3D" id="3.30.379.10">
    <property type="entry name" value="Chitobiase/beta-hexosaminidase domain 2-like"/>
    <property type="match status" value="1"/>
</dbReference>
<dbReference type="SUPFAM" id="SSF52266">
    <property type="entry name" value="SGNH hydrolase"/>
    <property type="match status" value="1"/>
</dbReference>
<feature type="chain" id="PRO_5024932572" description="beta-N-acetylhexosaminidase" evidence="7">
    <location>
        <begin position="16"/>
        <end position="1055"/>
    </location>
</feature>
<feature type="domain" description="Beta-hexosaminidase bacterial type N-terminal" evidence="9">
    <location>
        <begin position="67"/>
        <end position="169"/>
    </location>
</feature>
<organism evidence="10 11">
    <name type="scientific">Aspergillus leporis</name>
    <dbReference type="NCBI Taxonomy" id="41062"/>
    <lineage>
        <taxon>Eukaryota</taxon>
        <taxon>Fungi</taxon>
        <taxon>Dikarya</taxon>
        <taxon>Ascomycota</taxon>
        <taxon>Pezizomycotina</taxon>
        <taxon>Eurotiomycetes</taxon>
        <taxon>Eurotiomycetidae</taxon>
        <taxon>Eurotiales</taxon>
        <taxon>Aspergillaceae</taxon>
        <taxon>Aspergillus</taxon>
        <taxon>Aspergillus subgen. Circumdati</taxon>
    </lineage>
</organism>
<dbReference type="Pfam" id="PF00657">
    <property type="entry name" value="Lipase_GDSL"/>
    <property type="match status" value="1"/>
</dbReference>
<evidence type="ECO:0000256" key="6">
    <source>
        <dbReference type="PIRSR" id="PIRSR625705-1"/>
    </source>
</evidence>
<protein>
    <recommendedName>
        <fullName evidence="3">beta-N-acetylhexosaminidase</fullName>
        <ecNumber evidence="3">3.2.1.52</ecNumber>
    </recommendedName>
</protein>
<dbReference type="PRINTS" id="PR00738">
    <property type="entry name" value="GLHYDRLASE20"/>
</dbReference>
<dbReference type="Pfam" id="PF00728">
    <property type="entry name" value="Glyco_hydro_20"/>
    <property type="match status" value="1"/>
</dbReference>
<name>A0A5N5WR62_9EURO</name>
<reference evidence="10 11" key="1">
    <citation type="submission" date="2019-04" db="EMBL/GenBank/DDBJ databases">
        <title>Friends and foes A comparative genomics study of 23 Aspergillus species from section Flavi.</title>
        <authorList>
            <consortium name="DOE Joint Genome Institute"/>
            <person name="Kjaerbolling I."/>
            <person name="Vesth T."/>
            <person name="Frisvad J.C."/>
            <person name="Nybo J.L."/>
            <person name="Theobald S."/>
            <person name="Kildgaard S."/>
            <person name="Isbrandt T."/>
            <person name="Kuo A."/>
            <person name="Sato A."/>
            <person name="Lyhne E.K."/>
            <person name="Kogle M.E."/>
            <person name="Wiebenga A."/>
            <person name="Kun R.S."/>
            <person name="Lubbers R.J."/>
            <person name="Makela M.R."/>
            <person name="Barry K."/>
            <person name="Chovatia M."/>
            <person name="Clum A."/>
            <person name="Daum C."/>
            <person name="Haridas S."/>
            <person name="He G."/>
            <person name="LaButti K."/>
            <person name="Lipzen A."/>
            <person name="Mondo S."/>
            <person name="Riley R."/>
            <person name="Salamov A."/>
            <person name="Simmons B.A."/>
            <person name="Magnuson J.K."/>
            <person name="Henrissat B."/>
            <person name="Mortensen U.H."/>
            <person name="Larsen T.O."/>
            <person name="Devries R.P."/>
            <person name="Grigoriev I.V."/>
            <person name="Machida M."/>
            <person name="Baker S.E."/>
            <person name="Andersen M.R."/>
        </authorList>
    </citation>
    <scope>NUCLEOTIDE SEQUENCE [LARGE SCALE GENOMIC DNA]</scope>
    <source>
        <strain evidence="10 11">CBS 151.66</strain>
    </source>
</reference>
<proteinExistence type="inferred from homology"/>
<feature type="active site" description="Proton donor" evidence="6">
    <location>
        <position position="331"/>
    </location>
</feature>
<dbReference type="CDD" id="cd01846">
    <property type="entry name" value="fatty_acyltransferase_like"/>
    <property type="match status" value="1"/>
</dbReference>
<evidence type="ECO:0000256" key="5">
    <source>
        <dbReference type="ARBA" id="ARBA00023295"/>
    </source>
</evidence>
<dbReference type="SUPFAM" id="SSF55545">
    <property type="entry name" value="beta-N-acetylhexosaminidase-like domain"/>
    <property type="match status" value="1"/>
</dbReference>